<proteinExistence type="predicted"/>
<evidence type="ECO:0000256" key="1">
    <source>
        <dbReference type="ARBA" id="ARBA00022801"/>
    </source>
</evidence>
<dbReference type="EMBL" id="VNIB01000020">
    <property type="protein sequence ID" value="TYO95251.1"/>
    <property type="molecule type" value="Genomic_DNA"/>
</dbReference>
<dbReference type="NCBIfam" id="TIGR00369">
    <property type="entry name" value="unchar_dom_1"/>
    <property type="match status" value="1"/>
</dbReference>
<feature type="domain" description="Thioesterase" evidence="2">
    <location>
        <begin position="45"/>
        <end position="117"/>
    </location>
</feature>
<protein>
    <submittedName>
        <fullName evidence="3">Acyl-CoA thioesterase</fullName>
    </submittedName>
</protein>
<evidence type="ECO:0000259" key="2">
    <source>
        <dbReference type="Pfam" id="PF03061"/>
    </source>
</evidence>
<dbReference type="RefSeq" id="WP_148897166.1">
    <property type="nucleotide sequence ID" value="NZ_VNIB01000020.1"/>
</dbReference>
<evidence type="ECO:0000313" key="4">
    <source>
        <dbReference type="Proteomes" id="UP000324159"/>
    </source>
</evidence>
<dbReference type="Gene3D" id="3.10.129.10">
    <property type="entry name" value="Hotdog Thioesterase"/>
    <property type="match status" value="1"/>
</dbReference>
<name>A0A5D3WFW9_9BACT</name>
<dbReference type="OrthoDB" id="32575at2"/>
<dbReference type="InterPro" id="IPR052723">
    <property type="entry name" value="Acyl-CoA_thioesterase_PaaI"/>
</dbReference>
<accession>A0A5D3WFW9</accession>
<dbReference type="GO" id="GO:0016289">
    <property type="term" value="F:acyl-CoA hydrolase activity"/>
    <property type="evidence" value="ECO:0007669"/>
    <property type="project" value="TreeGrafter"/>
</dbReference>
<dbReference type="PANTHER" id="PTHR42856:SF1">
    <property type="entry name" value="ACYL-COENZYME A THIOESTERASE PAAI"/>
    <property type="match status" value="1"/>
</dbReference>
<keyword evidence="4" id="KW-1185">Reference proteome</keyword>
<dbReference type="InterPro" id="IPR003736">
    <property type="entry name" value="PAAI_dom"/>
</dbReference>
<evidence type="ECO:0000313" key="3">
    <source>
        <dbReference type="EMBL" id="TYO95251.1"/>
    </source>
</evidence>
<organism evidence="3 4">
    <name type="scientific">Geothermobacter ehrlichii</name>
    <dbReference type="NCBI Taxonomy" id="213224"/>
    <lineage>
        <taxon>Bacteria</taxon>
        <taxon>Pseudomonadati</taxon>
        <taxon>Thermodesulfobacteriota</taxon>
        <taxon>Desulfuromonadia</taxon>
        <taxon>Desulfuromonadales</taxon>
        <taxon>Geothermobacteraceae</taxon>
        <taxon>Geothermobacter</taxon>
    </lineage>
</organism>
<dbReference type="SUPFAM" id="SSF54637">
    <property type="entry name" value="Thioesterase/thiol ester dehydrase-isomerase"/>
    <property type="match status" value="1"/>
</dbReference>
<gene>
    <name evidence="3" type="ORF">EDC39_12015</name>
</gene>
<dbReference type="InterPro" id="IPR006683">
    <property type="entry name" value="Thioestr_dom"/>
</dbReference>
<dbReference type="Proteomes" id="UP000324159">
    <property type="component" value="Unassembled WGS sequence"/>
</dbReference>
<dbReference type="Pfam" id="PF03061">
    <property type="entry name" value="4HBT"/>
    <property type="match status" value="1"/>
</dbReference>
<comment type="caution">
    <text evidence="3">The sequence shown here is derived from an EMBL/GenBank/DDBJ whole genome shotgun (WGS) entry which is preliminary data.</text>
</comment>
<dbReference type="PANTHER" id="PTHR42856">
    <property type="entry name" value="ACYL-COENZYME A THIOESTERASE PAAI"/>
    <property type="match status" value="1"/>
</dbReference>
<dbReference type="AlphaFoldDB" id="A0A5D3WFW9"/>
<sequence length="136" mass="14783">MEKLKQFFSSQDLFAKHVGIELLEVGPGYAKTHMKIEPHHFNGAKTVHGGAIFTLADFAFAVASNSHGNLAMGINTSVSFVKAATGGTLYAEAKEQALNPKLASYSVLITDEANETVAIFQGMVYRKKQQLICDDF</sequence>
<dbReference type="CDD" id="cd03443">
    <property type="entry name" value="PaaI_thioesterase"/>
    <property type="match status" value="1"/>
</dbReference>
<dbReference type="InterPro" id="IPR029069">
    <property type="entry name" value="HotDog_dom_sf"/>
</dbReference>
<keyword evidence="1" id="KW-0378">Hydrolase</keyword>
<reference evidence="3 4" key="1">
    <citation type="submission" date="2019-07" db="EMBL/GenBank/DDBJ databases">
        <title>Genomic Encyclopedia of Type Strains, Phase IV (KMG-IV): sequencing the most valuable type-strain genomes for metagenomic binning, comparative biology and taxonomic classification.</title>
        <authorList>
            <person name="Goeker M."/>
        </authorList>
    </citation>
    <scope>NUCLEOTIDE SEQUENCE [LARGE SCALE GENOMIC DNA]</scope>
    <source>
        <strain evidence="3 4">SS015</strain>
    </source>
</reference>